<organism evidence="1 2">
    <name type="scientific">Cuscuta campestris</name>
    <dbReference type="NCBI Taxonomy" id="132261"/>
    <lineage>
        <taxon>Eukaryota</taxon>
        <taxon>Viridiplantae</taxon>
        <taxon>Streptophyta</taxon>
        <taxon>Embryophyta</taxon>
        <taxon>Tracheophyta</taxon>
        <taxon>Spermatophyta</taxon>
        <taxon>Magnoliopsida</taxon>
        <taxon>eudicotyledons</taxon>
        <taxon>Gunneridae</taxon>
        <taxon>Pentapetalae</taxon>
        <taxon>asterids</taxon>
        <taxon>lamiids</taxon>
        <taxon>Solanales</taxon>
        <taxon>Convolvulaceae</taxon>
        <taxon>Cuscuteae</taxon>
        <taxon>Cuscuta</taxon>
        <taxon>Cuscuta subgen. Grammica</taxon>
        <taxon>Cuscuta sect. Cleistogrammica</taxon>
    </lineage>
</organism>
<gene>
    <name evidence="1" type="ORF">CCAM_LOCUS37587</name>
</gene>
<dbReference type="AlphaFoldDB" id="A0A484N3D4"/>
<keyword evidence="2" id="KW-1185">Reference proteome</keyword>
<reference evidence="1 2" key="1">
    <citation type="submission" date="2018-04" db="EMBL/GenBank/DDBJ databases">
        <authorList>
            <person name="Vogel A."/>
        </authorList>
    </citation>
    <scope>NUCLEOTIDE SEQUENCE [LARGE SCALE GENOMIC DNA]</scope>
</reference>
<dbReference type="EMBL" id="OOIL02005734">
    <property type="protein sequence ID" value="VFQ95811.1"/>
    <property type="molecule type" value="Genomic_DNA"/>
</dbReference>
<proteinExistence type="predicted"/>
<sequence length="136" mass="15455">MMEDSVQSITGALFQEDIKEFSHKDYAFDICCKGDFHDEFKLLEPIFNDHFESLFKETACYIREALTIGLVRNKLQEGLLKNGRGKVLRLTRQVAKGIEVIDSVKIKGTKHPVYLIYANEDSSVIQSVCGAFLQGY</sequence>
<evidence type="ECO:0000313" key="2">
    <source>
        <dbReference type="Proteomes" id="UP000595140"/>
    </source>
</evidence>
<evidence type="ECO:0000313" key="1">
    <source>
        <dbReference type="EMBL" id="VFQ95811.1"/>
    </source>
</evidence>
<name>A0A484N3D4_9ASTE</name>
<dbReference type="Proteomes" id="UP000595140">
    <property type="component" value="Unassembled WGS sequence"/>
</dbReference>
<protein>
    <submittedName>
        <fullName evidence="1">Uncharacterized protein</fullName>
    </submittedName>
</protein>
<accession>A0A484N3D4</accession>